<dbReference type="Proteomes" id="UP000316628">
    <property type="component" value="Unassembled WGS sequence"/>
</dbReference>
<accession>A0A543JES6</accession>
<keyword evidence="3" id="KW-1185">Reference proteome</keyword>
<feature type="signal peptide" evidence="1">
    <location>
        <begin position="1"/>
        <end position="26"/>
    </location>
</feature>
<evidence type="ECO:0000313" key="3">
    <source>
        <dbReference type="Proteomes" id="UP000316628"/>
    </source>
</evidence>
<reference evidence="2 3" key="1">
    <citation type="submission" date="2019-06" db="EMBL/GenBank/DDBJ databases">
        <title>Sequencing the genomes of 1000 actinobacteria strains.</title>
        <authorList>
            <person name="Klenk H.-P."/>
        </authorList>
    </citation>
    <scope>NUCLEOTIDE SEQUENCE [LARGE SCALE GENOMIC DNA]</scope>
    <source>
        <strain evidence="2 3">DSM 45456</strain>
    </source>
</reference>
<evidence type="ECO:0000313" key="2">
    <source>
        <dbReference type="EMBL" id="TQM81294.1"/>
    </source>
</evidence>
<evidence type="ECO:0000256" key="1">
    <source>
        <dbReference type="SAM" id="SignalP"/>
    </source>
</evidence>
<feature type="chain" id="PRO_5022237121" description="Peptidase C51 domain-containing protein" evidence="1">
    <location>
        <begin position="27"/>
        <end position="269"/>
    </location>
</feature>
<proteinExistence type="predicted"/>
<comment type="caution">
    <text evidence="2">The sequence shown here is derived from an EMBL/GenBank/DDBJ whole genome shotgun (WGS) entry which is preliminary data.</text>
</comment>
<protein>
    <recommendedName>
        <fullName evidence="4">Peptidase C51 domain-containing protein</fullName>
    </recommendedName>
</protein>
<dbReference type="AlphaFoldDB" id="A0A543JES6"/>
<sequence>MLARRILVACAAATAVGFAVAPPAQATSATLYAEVDELAAELNSLAWPGQDTYNHYPGELGHPDGASTVVWGTPGSPTTYESKSKCAPLVTLALRHTFAWATDGYFTAEFGSTSPTSAQYYDGLLAGADHFTTKTTVPSLVRGDVIAVKYTDSAGGTGDATGHMMVVAGTPQLYNRDGNASTREYAVPVIDSTKEPHGVPSTWAGSPVHLFPDTRRVGTTEYTGVGRGWVFVSTGSDDVPTGHWWGPNENVTTQYKPTSTRPLLFATLP</sequence>
<dbReference type="RefSeq" id="WP_170232089.1">
    <property type="nucleotide sequence ID" value="NZ_VFPP01000001.1"/>
</dbReference>
<gene>
    <name evidence="2" type="ORF">FHX81_3658</name>
</gene>
<organism evidence="2 3">
    <name type="scientific">Saccharothrix saharensis</name>
    <dbReference type="NCBI Taxonomy" id="571190"/>
    <lineage>
        <taxon>Bacteria</taxon>
        <taxon>Bacillati</taxon>
        <taxon>Actinomycetota</taxon>
        <taxon>Actinomycetes</taxon>
        <taxon>Pseudonocardiales</taxon>
        <taxon>Pseudonocardiaceae</taxon>
        <taxon>Saccharothrix</taxon>
    </lineage>
</organism>
<name>A0A543JES6_9PSEU</name>
<dbReference type="EMBL" id="VFPP01000001">
    <property type="protein sequence ID" value="TQM81294.1"/>
    <property type="molecule type" value="Genomic_DNA"/>
</dbReference>
<keyword evidence="1" id="KW-0732">Signal</keyword>
<evidence type="ECO:0008006" key="4">
    <source>
        <dbReference type="Google" id="ProtNLM"/>
    </source>
</evidence>